<name>A0AAE1B7C4_9GAST</name>
<reference evidence="1" key="1">
    <citation type="journal article" date="2023" name="G3 (Bethesda)">
        <title>A reference genome for the long-term kleptoplast-retaining sea slug Elysia crispata morphotype clarki.</title>
        <authorList>
            <person name="Eastman K.E."/>
            <person name="Pendleton A.L."/>
            <person name="Shaikh M.A."/>
            <person name="Suttiyut T."/>
            <person name="Ogas R."/>
            <person name="Tomko P."/>
            <person name="Gavelis G."/>
            <person name="Widhalm J.R."/>
            <person name="Wisecaver J.H."/>
        </authorList>
    </citation>
    <scope>NUCLEOTIDE SEQUENCE</scope>
    <source>
        <strain evidence="1">ECLA1</strain>
    </source>
</reference>
<dbReference type="EMBL" id="JAWDGP010000503">
    <property type="protein sequence ID" value="KAK3800022.1"/>
    <property type="molecule type" value="Genomic_DNA"/>
</dbReference>
<sequence>MGFVFLVRPIPHSSVSTDMTHIVMGLFSLSGPSLTALPIPHSSVSTDMTHIVMGFVFLVRPIPHSSVSTDMTHIVMGFVFLVRPIPHSSVSTDMTHIVMGLFSLSGPSLTALENHSIISPDSRPVVQQKQQLLYRLAGRTALLLLHAVAEGSGGSNKLEHQIMEKLNRLEKITDQLESASFMCCGGSKSRA</sequence>
<comment type="caution">
    <text evidence="1">The sequence shown here is derived from an EMBL/GenBank/DDBJ whole genome shotgun (WGS) entry which is preliminary data.</text>
</comment>
<accession>A0AAE1B7C4</accession>
<evidence type="ECO:0000313" key="1">
    <source>
        <dbReference type="EMBL" id="KAK3800022.1"/>
    </source>
</evidence>
<organism evidence="1 2">
    <name type="scientific">Elysia crispata</name>
    <name type="common">lettuce slug</name>
    <dbReference type="NCBI Taxonomy" id="231223"/>
    <lineage>
        <taxon>Eukaryota</taxon>
        <taxon>Metazoa</taxon>
        <taxon>Spiralia</taxon>
        <taxon>Lophotrochozoa</taxon>
        <taxon>Mollusca</taxon>
        <taxon>Gastropoda</taxon>
        <taxon>Heterobranchia</taxon>
        <taxon>Euthyneura</taxon>
        <taxon>Panpulmonata</taxon>
        <taxon>Sacoglossa</taxon>
        <taxon>Placobranchoidea</taxon>
        <taxon>Plakobranchidae</taxon>
        <taxon>Elysia</taxon>
    </lineage>
</organism>
<protein>
    <submittedName>
        <fullName evidence="1">Uncharacterized protein</fullName>
    </submittedName>
</protein>
<dbReference type="AlphaFoldDB" id="A0AAE1B7C4"/>
<keyword evidence="2" id="KW-1185">Reference proteome</keyword>
<dbReference type="Proteomes" id="UP001283361">
    <property type="component" value="Unassembled WGS sequence"/>
</dbReference>
<proteinExistence type="predicted"/>
<gene>
    <name evidence="1" type="ORF">RRG08_029744</name>
</gene>
<evidence type="ECO:0000313" key="2">
    <source>
        <dbReference type="Proteomes" id="UP001283361"/>
    </source>
</evidence>